<gene>
    <name evidence="1" type="ORF">DM01DRAFT_1208186</name>
</gene>
<protein>
    <submittedName>
        <fullName evidence="1">Uncharacterized protein</fullName>
    </submittedName>
</protein>
<dbReference type="EMBL" id="MCGT01000006">
    <property type="protein sequence ID" value="ORX58857.1"/>
    <property type="molecule type" value="Genomic_DNA"/>
</dbReference>
<proteinExistence type="predicted"/>
<organism evidence="1 2">
    <name type="scientific">Hesseltinella vesiculosa</name>
    <dbReference type="NCBI Taxonomy" id="101127"/>
    <lineage>
        <taxon>Eukaryota</taxon>
        <taxon>Fungi</taxon>
        <taxon>Fungi incertae sedis</taxon>
        <taxon>Mucoromycota</taxon>
        <taxon>Mucoromycotina</taxon>
        <taxon>Mucoromycetes</taxon>
        <taxon>Mucorales</taxon>
        <taxon>Cunninghamellaceae</taxon>
        <taxon>Hesseltinella</taxon>
    </lineage>
</organism>
<reference evidence="1 2" key="1">
    <citation type="submission" date="2016-07" db="EMBL/GenBank/DDBJ databases">
        <title>Pervasive Adenine N6-methylation of Active Genes in Fungi.</title>
        <authorList>
            <consortium name="DOE Joint Genome Institute"/>
            <person name="Mondo S.J."/>
            <person name="Dannebaum R.O."/>
            <person name="Kuo R.C."/>
            <person name="Labutti K."/>
            <person name="Haridas S."/>
            <person name="Kuo A."/>
            <person name="Salamov A."/>
            <person name="Ahrendt S.R."/>
            <person name="Lipzen A."/>
            <person name="Sullivan W."/>
            <person name="Andreopoulos W.B."/>
            <person name="Clum A."/>
            <person name="Lindquist E."/>
            <person name="Daum C."/>
            <person name="Ramamoorthy G.K."/>
            <person name="Gryganskyi A."/>
            <person name="Culley D."/>
            <person name="Magnuson J.K."/>
            <person name="James T.Y."/>
            <person name="O'Malley M.A."/>
            <person name="Stajich J.E."/>
            <person name="Spatafora J.W."/>
            <person name="Visel A."/>
            <person name="Grigoriev I.V."/>
        </authorList>
    </citation>
    <scope>NUCLEOTIDE SEQUENCE [LARGE SCALE GENOMIC DNA]</scope>
    <source>
        <strain evidence="1 2">NRRL 3301</strain>
    </source>
</reference>
<dbReference type="Proteomes" id="UP000242146">
    <property type="component" value="Unassembled WGS sequence"/>
</dbReference>
<keyword evidence="2" id="KW-1185">Reference proteome</keyword>
<dbReference type="OrthoDB" id="2421456at2759"/>
<accession>A0A1X2GRE1</accession>
<evidence type="ECO:0000313" key="2">
    <source>
        <dbReference type="Proteomes" id="UP000242146"/>
    </source>
</evidence>
<dbReference type="AlphaFoldDB" id="A0A1X2GRE1"/>
<name>A0A1X2GRE1_9FUNG</name>
<evidence type="ECO:0000313" key="1">
    <source>
        <dbReference type="EMBL" id="ORX58857.1"/>
    </source>
</evidence>
<comment type="caution">
    <text evidence="1">The sequence shown here is derived from an EMBL/GenBank/DDBJ whole genome shotgun (WGS) entry which is preliminary data.</text>
</comment>
<sequence length="160" mass="18141">MDFLGRQMDVNAASSGVAISTNVWTSDDTPEAFLAEQHCRSYHASKSLLKSIQRLPFDRDVAKTLGCIAMDWTGSVGYSYAMFLLEDDVYFTLPCADLFIPTYVSDLPEFFTTLDALFVWKNDQIDMMNIVMPMVLKQKRQSKLDLLRRRTCSVLDDDGA</sequence>